<organism evidence="1">
    <name type="scientific">Anopheles atroparvus</name>
    <name type="common">European mosquito</name>
    <dbReference type="NCBI Taxonomy" id="41427"/>
    <lineage>
        <taxon>Eukaryota</taxon>
        <taxon>Metazoa</taxon>
        <taxon>Ecdysozoa</taxon>
        <taxon>Arthropoda</taxon>
        <taxon>Hexapoda</taxon>
        <taxon>Insecta</taxon>
        <taxon>Pterygota</taxon>
        <taxon>Neoptera</taxon>
        <taxon>Endopterygota</taxon>
        <taxon>Diptera</taxon>
        <taxon>Nematocera</taxon>
        <taxon>Culicoidea</taxon>
        <taxon>Culicidae</taxon>
        <taxon>Anophelinae</taxon>
        <taxon>Anopheles</taxon>
    </lineage>
</organism>
<protein>
    <submittedName>
        <fullName evidence="1">Uncharacterized protein</fullName>
    </submittedName>
</protein>
<dbReference type="EnsemblMetazoa" id="AATE021118-RA">
    <property type="protein sequence ID" value="AATE021118-PA.1"/>
    <property type="gene ID" value="AATE021118"/>
</dbReference>
<dbReference type="VEuPathDB" id="VectorBase:AATE021118"/>
<evidence type="ECO:0000313" key="1">
    <source>
        <dbReference type="EnsemblMetazoa" id="AATE021118-PA.1"/>
    </source>
</evidence>
<sequence>MEAFPVQDDIPQTMSKKALDREKKTGTHCKRDHRDRFFAGMPPLLLLPVPFMSATLVPLLMLVVVVVVLVLPPTTTVADFLAFRLAFTFAIRLCSKAILRGRGGTAGLVGVILTVLVGDSSELDSSWPAFCRPFRRLMMPAALRGLMYFPLGLPLPLPVPFTLFCDEIVGFNRPPRVPAGSGSESLWRNR</sequence>
<reference evidence="1" key="1">
    <citation type="submission" date="2022-08" db="UniProtKB">
        <authorList>
            <consortium name="EnsemblMetazoa"/>
        </authorList>
    </citation>
    <scope>IDENTIFICATION</scope>
    <source>
        <strain evidence="1">EBRO</strain>
    </source>
</reference>
<accession>A0A182JN17</accession>
<name>A0A182JN17_ANOAO</name>
<dbReference type="AlphaFoldDB" id="A0A182JN17"/>
<proteinExistence type="predicted"/>